<organism evidence="1">
    <name type="scientific">uncultured Sulfurovum sp</name>
    <dbReference type="NCBI Taxonomy" id="269237"/>
    <lineage>
        <taxon>Bacteria</taxon>
        <taxon>Pseudomonadati</taxon>
        <taxon>Campylobacterota</taxon>
        <taxon>Epsilonproteobacteria</taxon>
        <taxon>Campylobacterales</taxon>
        <taxon>Sulfurovaceae</taxon>
        <taxon>Sulfurovum</taxon>
        <taxon>environmental samples</taxon>
    </lineage>
</organism>
<evidence type="ECO:0000313" key="1">
    <source>
        <dbReference type="EMBL" id="CAA6817873.1"/>
    </source>
</evidence>
<dbReference type="AlphaFoldDB" id="A0A6S6TPQ9"/>
<name>A0A6S6TPQ9_9BACT</name>
<reference evidence="1" key="1">
    <citation type="submission" date="2020-01" db="EMBL/GenBank/DDBJ databases">
        <authorList>
            <person name="Meier V. D."/>
            <person name="Meier V D."/>
        </authorList>
    </citation>
    <scope>NUCLEOTIDE SEQUENCE</scope>
    <source>
        <strain evidence="1">HLG_WM_MAG_05</strain>
    </source>
</reference>
<proteinExistence type="predicted"/>
<accession>A0A6S6TPQ9</accession>
<sequence length="267" mass="30561">MNKIITTYTLILLLSTKLIAINLTSEPKKIPAYYIAPTQTLNALIMKLENHGFNILATTKVLEHYNIITITNEELQNTNSYMATLQLNVNLKEIRVQNPSYLAKAYLDENYHYGEFENTINALKDALGTLSESPQKADFSALPEYSFMYGLPKREDVLTIRKGSDIIKKILRPETKKYLAYTLTLPNGNILVGHKLSTKTNDFLHILHQEKNAQILPYEAMINGQEVSIMNPKYYLALSLPMLSLHEFMQIASVPDRIYRNIKKAYQ</sequence>
<protein>
    <submittedName>
        <fullName evidence="1">Uncharacterized protein</fullName>
    </submittedName>
</protein>
<gene>
    <name evidence="1" type="ORF">HELGO_WM4817</name>
</gene>
<dbReference type="EMBL" id="CACVAU010000052">
    <property type="protein sequence ID" value="CAA6817873.1"/>
    <property type="molecule type" value="Genomic_DNA"/>
</dbReference>